<keyword evidence="2" id="KW-0808">Transferase</keyword>
<dbReference type="SUPFAM" id="SSF52821">
    <property type="entry name" value="Rhodanese/Cell cycle control phosphatase"/>
    <property type="match status" value="1"/>
</dbReference>
<dbReference type="Pfam" id="PF00581">
    <property type="entry name" value="Rhodanese"/>
    <property type="match status" value="1"/>
</dbReference>
<dbReference type="AlphaFoldDB" id="A0A239DHR0"/>
<evidence type="ECO:0000313" key="3">
    <source>
        <dbReference type="Proteomes" id="UP000198356"/>
    </source>
</evidence>
<dbReference type="Gene3D" id="3.40.250.10">
    <property type="entry name" value="Rhodanese-like domain"/>
    <property type="match status" value="1"/>
</dbReference>
<protein>
    <submittedName>
        <fullName evidence="2">Rhodanese-related sulfurtransferase</fullName>
    </submittedName>
</protein>
<dbReference type="InterPro" id="IPR001763">
    <property type="entry name" value="Rhodanese-like_dom"/>
</dbReference>
<feature type="domain" description="Rhodanese" evidence="1">
    <location>
        <begin position="45"/>
        <end position="137"/>
    </location>
</feature>
<dbReference type="GO" id="GO:0016740">
    <property type="term" value="F:transferase activity"/>
    <property type="evidence" value="ECO:0007669"/>
    <property type="project" value="UniProtKB-KW"/>
</dbReference>
<dbReference type="Proteomes" id="UP000198356">
    <property type="component" value="Unassembled WGS sequence"/>
</dbReference>
<dbReference type="InterPro" id="IPR036873">
    <property type="entry name" value="Rhodanese-like_dom_sf"/>
</dbReference>
<dbReference type="PROSITE" id="PS50206">
    <property type="entry name" value="RHODANESE_3"/>
    <property type="match status" value="1"/>
</dbReference>
<dbReference type="SMART" id="SM00450">
    <property type="entry name" value="RHOD"/>
    <property type="match status" value="1"/>
</dbReference>
<evidence type="ECO:0000259" key="1">
    <source>
        <dbReference type="PROSITE" id="PS50206"/>
    </source>
</evidence>
<evidence type="ECO:0000313" key="2">
    <source>
        <dbReference type="EMBL" id="SNS31481.1"/>
    </source>
</evidence>
<reference evidence="2 3" key="1">
    <citation type="submission" date="2017-06" db="EMBL/GenBank/DDBJ databases">
        <authorList>
            <person name="Kim H.J."/>
            <person name="Triplett B.A."/>
        </authorList>
    </citation>
    <scope>NUCLEOTIDE SEQUENCE [LARGE SCALE GENOMIC DNA]</scope>
    <source>
        <strain evidence="2 3">DSM 18704</strain>
    </source>
</reference>
<proteinExistence type="predicted"/>
<gene>
    <name evidence="2" type="ORF">SAMN05421770_101459</name>
</gene>
<keyword evidence="3" id="KW-1185">Reference proteome</keyword>
<dbReference type="RefSeq" id="WP_089406754.1">
    <property type="nucleotide sequence ID" value="NZ_FZOU01000001.1"/>
</dbReference>
<organism evidence="2 3">
    <name type="scientific">Granulicella rosea</name>
    <dbReference type="NCBI Taxonomy" id="474952"/>
    <lineage>
        <taxon>Bacteria</taxon>
        <taxon>Pseudomonadati</taxon>
        <taxon>Acidobacteriota</taxon>
        <taxon>Terriglobia</taxon>
        <taxon>Terriglobales</taxon>
        <taxon>Acidobacteriaceae</taxon>
        <taxon>Granulicella</taxon>
    </lineage>
</organism>
<name>A0A239DHR0_9BACT</name>
<sequence>MLLATSGAALLCLVILAYARLRRHRRRVLEAQTIAASALHAELAQDASLLLIDVRQPLDLLAYPEMIPGATRIAPKDILEGRAILPRDRPMVVYCTCPGDDTSRKVLQRAKEMEFQDIRILRGGLAGWKAEGFPVQPYDKSFHLDTPQPEVST</sequence>
<accession>A0A239DHR0</accession>
<dbReference type="OrthoDB" id="9800872at2"/>
<dbReference type="EMBL" id="FZOU01000001">
    <property type="protein sequence ID" value="SNS31481.1"/>
    <property type="molecule type" value="Genomic_DNA"/>
</dbReference>